<dbReference type="AlphaFoldDB" id="A0A914DA49"/>
<dbReference type="PANTHER" id="PTHR10574:SF406">
    <property type="entry name" value="LAMININ SUBUNIT ALPHA 5"/>
    <property type="match status" value="1"/>
</dbReference>
<evidence type="ECO:0000256" key="1">
    <source>
        <dbReference type="ARBA" id="ARBA00023157"/>
    </source>
</evidence>
<dbReference type="InterPro" id="IPR008211">
    <property type="entry name" value="Laminin_N"/>
</dbReference>
<feature type="chain" id="PRO_5037264220" evidence="4">
    <location>
        <begin position="17"/>
        <end position="124"/>
    </location>
</feature>
<feature type="signal peptide" evidence="4">
    <location>
        <begin position="1"/>
        <end position="16"/>
    </location>
</feature>
<feature type="domain" description="Laminin N-terminal" evidence="5">
    <location>
        <begin position="16"/>
        <end position="124"/>
    </location>
</feature>
<dbReference type="PROSITE" id="PS51117">
    <property type="entry name" value="LAMININ_NTER"/>
    <property type="match status" value="1"/>
</dbReference>
<evidence type="ECO:0000256" key="2">
    <source>
        <dbReference type="ARBA" id="ARBA00023292"/>
    </source>
</evidence>
<evidence type="ECO:0000256" key="3">
    <source>
        <dbReference type="SAM" id="MobiDB-lite"/>
    </source>
</evidence>
<reference evidence="7" key="1">
    <citation type="submission" date="2022-11" db="UniProtKB">
        <authorList>
            <consortium name="WormBaseParasite"/>
        </authorList>
    </citation>
    <scope>IDENTIFICATION</scope>
</reference>
<dbReference type="Gene3D" id="2.60.120.260">
    <property type="entry name" value="Galactose-binding domain-like"/>
    <property type="match status" value="1"/>
</dbReference>
<sequence>MRIVWLLLAVASYAYSITVLLPPTKNLASGRKIVATSTCGEINGQPIREMYCTIAGSSPYTPHNQYSYSMEEDNGRTRELRMEKQSFVQGGQNCDFCEANSSSAHPASNMIDGSPSWWQSPPLS</sequence>
<proteinExistence type="predicted"/>
<dbReference type="WBParaSite" id="ACRNAN_scaffold20538.g6686.t1">
    <property type="protein sequence ID" value="ACRNAN_scaffold20538.g6686.t1"/>
    <property type="gene ID" value="ACRNAN_scaffold20538.g6686"/>
</dbReference>
<dbReference type="GO" id="GO:0005201">
    <property type="term" value="F:extracellular matrix structural constituent"/>
    <property type="evidence" value="ECO:0007669"/>
    <property type="project" value="TreeGrafter"/>
</dbReference>
<evidence type="ECO:0000259" key="5">
    <source>
        <dbReference type="PROSITE" id="PS51117"/>
    </source>
</evidence>
<evidence type="ECO:0000313" key="7">
    <source>
        <dbReference type="WBParaSite" id="ACRNAN_scaffold20538.g6686.t1"/>
    </source>
</evidence>
<dbReference type="Pfam" id="PF00055">
    <property type="entry name" value="Laminin_N"/>
    <property type="match status" value="1"/>
</dbReference>
<keyword evidence="2" id="KW-0424">Laminin EGF-like domain</keyword>
<dbReference type="GO" id="GO:0007411">
    <property type="term" value="P:axon guidance"/>
    <property type="evidence" value="ECO:0007669"/>
    <property type="project" value="TreeGrafter"/>
</dbReference>
<dbReference type="Proteomes" id="UP000887540">
    <property type="component" value="Unplaced"/>
</dbReference>
<keyword evidence="6" id="KW-1185">Reference proteome</keyword>
<keyword evidence="1" id="KW-1015">Disulfide bond</keyword>
<dbReference type="InterPro" id="IPR050440">
    <property type="entry name" value="Laminin/Netrin_ECM"/>
</dbReference>
<dbReference type="GO" id="GO:0005604">
    <property type="term" value="C:basement membrane"/>
    <property type="evidence" value="ECO:0007669"/>
    <property type="project" value="TreeGrafter"/>
</dbReference>
<evidence type="ECO:0000256" key="4">
    <source>
        <dbReference type="SAM" id="SignalP"/>
    </source>
</evidence>
<dbReference type="GO" id="GO:0009887">
    <property type="term" value="P:animal organ morphogenesis"/>
    <property type="evidence" value="ECO:0007669"/>
    <property type="project" value="TreeGrafter"/>
</dbReference>
<name>A0A914DA49_9BILA</name>
<protein>
    <submittedName>
        <fullName evidence="7">Laminin N-terminal domain-containing protein</fullName>
    </submittedName>
</protein>
<keyword evidence="4" id="KW-0732">Signal</keyword>
<dbReference type="GO" id="GO:0009888">
    <property type="term" value="P:tissue development"/>
    <property type="evidence" value="ECO:0007669"/>
    <property type="project" value="TreeGrafter"/>
</dbReference>
<dbReference type="PANTHER" id="PTHR10574">
    <property type="entry name" value="NETRIN/LAMININ-RELATED"/>
    <property type="match status" value="1"/>
</dbReference>
<organism evidence="6 7">
    <name type="scientific">Acrobeloides nanus</name>
    <dbReference type="NCBI Taxonomy" id="290746"/>
    <lineage>
        <taxon>Eukaryota</taxon>
        <taxon>Metazoa</taxon>
        <taxon>Ecdysozoa</taxon>
        <taxon>Nematoda</taxon>
        <taxon>Chromadorea</taxon>
        <taxon>Rhabditida</taxon>
        <taxon>Tylenchina</taxon>
        <taxon>Cephalobomorpha</taxon>
        <taxon>Cephaloboidea</taxon>
        <taxon>Cephalobidae</taxon>
        <taxon>Acrobeloides</taxon>
    </lineage>
</organism>
<accession>A0A914DA49</accession>
<evidence type="ECO:0000313" key="6">
    <source>
        <dbReference type="Proteomes" id="UP000887540"/>
    </source>
</evidence>
<feature type="region of interest" description="Disordered" evidence="3">
    <location>
        <begin position="100"/>
        <end position="124"/>
    </location>
</feature>